<comment type="caution">
    <text evidence="2">The sequence shown here is derived from an EMBL/GenBank/DDBJ whole genome shotgun (WGS) entry which is preliminary data.</text>
</comment>
<dbReference type="Proteomes" id="UP001328107">
    <property type="component" value="Unassembled WGS sequence"/>
</dbReference>
<reference evidence="3" key="1">
    <citation type="submission" date="2022-10" db="EMBL/GenBank/DDBJ databases">
        <title>Genome assembly of Pristionchus species.</title>
        <authorList>
            <person name="Yoshida K."/>
            <person name="Sommer R.J."/>
        </authorList>
    </citation>
    <scope>NUCLEOTIDE SEQUENCE [LARGE SCALE GENOMIC DNA]</scope>
    <source>
        <strain evidence="3">RS5460</strain>
    </source>
</reference>
<evidence type="ECO:0000313" key="2">
    <source>
        <dbReference type="EMBL" id="GMR48429.1"/>
    </source>
</evidence>
<accession>A0AAN5CQ86</accession>
<feature type="non-terminal residue" evidence="2">
    <location>
        <position position="1"/>
    </location>
</feature>
<evidence type="ECO:0000313" key="3">
    <source>
        <dbReference type="Proteomes" id="UP001328107"/>
    </source>
</evidence>
<evidence type="ECO:0000256" key="1">
    <source>
        <dbReference type="SAM" id="MobiDB-lite"/>
    </source>
</evidence>
<gene>
    <name evidence="2" type="ORF">PMAYCL1PPCAC_18624</name>
</gene>
<proteinExistence type="predicted"/>
<dbReference type="EMBL" id="BTRK01000004">
    <property type="protein sequence ID" value="GMR48429.1"/>
    <property type="molecule type" value="Genomic_DNA"/>
</dbReference>
<feature type="region of interest" description="Disordered" evidence="1">
    <location>
        <begin position="1"/>
        <end position="20"/>
    </location>
</feature>
<name>A0AAN5CQ86_9BILA</name>
<sequence length="113" mass="11994">QMDATPSSSTAGERELDAAGLARLSAESTPQCILDCRSEGTPIKRATRVSLPAMLLRRLTQGTYALASLNSNLVIPGAAVVIVPEHRGPNAEMSRSLRESLKKYGISPLVFTG</sequence>
<feature type="non-terminal residue" evidence="2">
    <location>
        <position position="113"/>
    </location>
</feature>
<organism evidence="2 3">
    <name type="scientific">Pristionchus mayeri</name>
    <dbReference type="NCBI Taxonomy" id="1317129"/>
    <lineage>
        <taxon>Eukaryota</taxon>
        <taxon>Metazoa</taxon>
        <taxon>Ecdysozoa</taxon>
        <taxon>Nematoda</taxon>
        <taxon>Chromadorea</taxon>
        <taxon>Rhabditida</taxon>
        <taxon>Rhabditina</taxon>
        <taxon>Diplogasteromorpha</taxon>
        <taxon>Diplogasteroidea</taxon>
        <taxon>Neodiplogasteridae</taxon>
        <taxon>Pristionchus</taxon>
    </lineage>
</organism>
<dbReference type="AlphaFoldDB" id="A0AAN5CQ86"/>
<protein>
    <submittedName>
        <fullName evidence="2">Uncharacterized protein</fullName>
    </submittedName>
</protein>
<keyword evidence="3" id="KW-1185">Reference proteome</keyword>
<feature type="compositionally biased region" description="Polar residues" evidence="1">
    <location>
        <begin position="1"/>
        <end position="11"/>
    </location>
</feature>